<dbReference type="Pfam" id="PF24784">
    <property type="entry name" value="Temptin_C"/>
    <property type="match status" value="1"/>
</dbReference>
<protein>
    <recommendedName>
        <fullName evidence="3">Temptin Cys/Cys disulfide domain-containing protein</fullName>
    </recommendedName>
</protein>
<dbReference type="InterPro" id="IPR055313">
    <property type="entry name" value="Temptin-like"/>
</dbReference>
<dbReference type="OrthoDB" id="129121at2759"/>
<reference evidence="4" key="1">
    <citation type="submission" date="2020-05" db="UniProtKB">
        <authorList>
            <consortium name="EnsemblMetazoa"/>
        </authorList>
    </citation>
    <scope>IDENTIFICATION</scope>
    <source>
        <strain evidence="4">BB02</strain>
    </source>
</reference>
<dbReference type="Proteomes" id="UP000076420">
    <property type="component" value="Unassembled WGS sequence"/>
</dbReference>
<keyword evidence="2" id="KW-0732">Signal</keyword>
<gene>
    <name evidence="4" type="primary">106070593</name>
</gene>
<evidence type="ECO:0000256" key="2">
    <source>
        <dbReference type="SAM" id="SignalP"/>
    </source>
</evidence>
<evidence type="ECO:0000256" key="1">
    <source>
        <dbReference type="SAM" id="MobiDB-lite"/>
    </source>
</evidence>
<dbReference type="STRING" id="6526.A0A2C9JWA6"/>
<dbReference type="PANTHER" id="PTHR34737">
    <property type="entry name" value="EF-HAND DOMAIN-CONTAINING PROTEIN"/>
    <property type="match status" value="1"/>
</dbReference>
<evidence type="ECO:0000313" key="5">
    <source>
        <dbReference type="Proteomes" id="UP000076420"/>
    </source>
</evidence>
<organism evidence="4 5">
    <name type="scientific">Biomphalaria glabrata</name>
    <name type="common">Bloodfluke planorb</name>
    <name type="synonym">Freshwater snail</name>
    <dbReference type="NCBI Taxonomy" id="6526"/>
    <lineage>
        <taxon>Eukaryota</taxon>
        <taxon>Metazoa</taxon>
        <taxon>Spiralia</taxon>
        <taxon>Lophotrochozoa</taxon>
        <taxon>Mollusca</taxon>
        <taxon>Gastropoda</taxon>
        <taxon>Heterobranchia</taxon>
        <taxon>Euthyneura</taxon>
        <taxon>Panpulmonata</taxon>
        <taxon>Hygrophila</taxon>
        <taxon>Lymnaeoidea</taxon>
        <taxon>Planorbidae</taxon>
        <taxon>Biomphalaria</taxon>
    </lineage>
</organism>
<feature type="chain" id="PRO_5012767744" description="Temptin Cys/Cys disulfide domain-containing protein" evidence="2">
    <location>
        <begin position="17"/>
        <end position="127"/>
    </location>
</feature>
<dbReference type="PANTHER" id="PTHR34737:SF2">
    <property type="entry name" value="EF-HAND DOMAIN-CONTAINING PROTEIN"/>
    <property type="match status" value="1"/>
</dbReference>
<feature type="domain" description="Temptin Cys/Cys disulfide" evidence="3">
    <location>
        <begin position="16"/>
        <end position="111"/>
    </location>
</feature>
<proteinExistence type="predicted"/>
<name>A0A2C9JWA6_BIOGL</name>
<evidence type="ECO:0000313" key="4">
    <source>
        <dbReference type="EnsemblMetazoa" id="BGLB009019-PB"/>
    </source>
</evidence>
<dbReference type="KEGG" id="bgt:106070593"/>
<feature type="signal peptide" evidence="2">
    <location>
        <begin position="1"/>
        <end position="16"/>
    </location>
</feature>
<dbReference type="AlphaFoldDB" id="A0A2C9JWA6"/>
<evidence type="ECO:0000259" key="3">
    <source>
        <dbReference type="Pfam" id="PF24784"/>
    </source>
</evidence>
<dbReference type="RefSeq" id="XP_013085986.2">
    <property type="nucleotide sequence ID" value="XM_013230532.2"/>
</dbReference>
<dbReference type="VEuPathDB" id="VectorBase:BGLAX_035681"/>
<sequence length="127" mass="13791">MLRLFCLATLVAVSLAHSSYQKYIPNGQRVISPCGQGVWHGVGHYKPKGSGSLNPFGKDFAAAGHAWTEALCTLDSDRDGRTNGEELGDPDCQWTSKQRQELPEPTGHPGICEPVGSAKCTWQKFTC</sequence>
<feature type="region of interest" description="Disordered" evidence="1">
    <location>
        <begin position="78"/>
        <end position="109"/>
    </location>
</feature>
<dbReference type="InterPro" id="IPR057626">
    <property type="entry name" value="S-S_Temptin"/>
</dbReference>
<dbReference type="VEuPathDB" id="VectorBase:BGLB009019"/>
<dbReference type="EnsemblMetazoa" id="BGLB009019-RB">
    <property type="protein sequence ID" value="BGLB009019-PB"/>
    <property type="gene ID" value="BGLB009019"/>
</dbReference>
<accession>A0A2C9JWA6</accession>